<comment type="caution">
    <text evidence="1">The sequence shown here is derived from an EMBL/GenBank/DDBJ whole genome shotgun (WGS) entry which is preliminary data.</text>
</comment>
<protein>
    <submittedName>
        <fullName evidence="1">Uncharacterized protein</fullName>
    </submittedName>
</protein>
<accession>A0A9P5XF66</accession>
<evidence type="ECO:0000313" key="2">
    <source>
        <dbReference type="Proteomes" id="UP000807342"/>
    </source>
</evidence>
<proteinExistence type="predicted"/>
<sequence length="137" mass="15032">MLAPERKVHPRVSEEATLHTHTHMVTPRYWNLTWRAGAAVPTPYSGRLKSGFRSFIGRKATQLILEVPYLAIKPIIAATLAFVVGSNAISCQEQGDGIKPTKCVYGNCPKGYRSVPWDDGCAGKGAWFRGDPQTCCV</sequence>
<reference evidence="1" key="1">
    <citation type="submission" date="2020-11" db="EMBL/GenBank/DDBJ databases">
        <authorList>
            <consortium name="DOE Joint Genome Institute"/>
            <person name="Ahrendt S."/>
            <person name="Riley R."/>
            <person name="Andreopoulos W."/>
            <person name="Labutti K."/>
            <person name="Pangilinan J."/>
            <person name="Ruiz-Duenas F.J."/>
            <person name="Barrasa J.M."/>
            <person name="Sanchez-Garcia M."/>
            <person name="Camarero S."/>
            <person name="Miyauchi S."/>
            <person name="Serrano A."/>
            <person name="Linde D."/>
            <person name="Babiker R."/>
            <person name="Drula E."/>
            <person name="Ayuso-Fernandez I."/>
            <person name="Pacheco R."/>
            <person name="Padilla G."/>
            <person name="Ferreira P."/>
            <person name="Barriuso J."/>
            <person name="Kellner H."/>
            <person name="Castanera R."/>
            <person name="Alfaro M."/>
            <person name="Ramirez L."/>
            <person name="Pisabarro A.G."/>
            <person name="Kuo A."/>
            <person name="Tritt A."/>
            <person name="Lipzen A."/>
            <person name="He G."/>
            <person name="Yan M."/>
            <person name="Ng V."/>
            <person name="Cullen D."/>
            <person name="Martin F."/>
            <person name="Rosso M.-N."/>
            <person name="Henrissat B."/>
            <person name="Hibbett D."/>
            <person name="Martinez A.T."/>
            <person name="Grigoriev I.V."/>
        </authorList>
    </citation>
    <scope>NUCLEOTIDE SEQUENCE</scope>
    <source>
        <strain evidence="1">MF-IS2</strain>
    </source>
</reference>
<dbReference type="AlphaFoldDB" id="A0A9P5XF66"/>
<gene>
    <name evidence="1" type="ORF">P691DRAFT_781089</name>
</gene>
<name>A0A9P5XF66_9AGAR</name>
<dbReference type="EMBL" id="MU151163">
    <property type="protein sequence ID" value="KAF9448385.1"/>
    <property type="molecule type" value="Genomic_DNA"/>
</dbReference>
<dbReference type="Proteomes" id="UP000807342">
    <property type="component" value="Unassembled WGS sequence"/>
</dbReference>
<evidence type="ECO:0000313" key="1">
    <source>
        <dbReference type="EMBL" id="KAF9448385.1"/>
    </source>
</evidence>
<keyword evidence="2" id="KW-1185">Reference proteome</keyword>
<organism evidence="1 2">
    <name type="scientific">Macrolepiota fuliginosa MF-IS2</name>
    <dbReference type="NCBI Taxonomy" id="1400762"/>
    <lineage>
        <taxon>Eukaryota</taxon>
        <taxon>Fungi</taxon>
        <taxon>Dikarya</taxon>
        <taxon>Basidiomycota</taxon>
        <taxon>Agaricomycotina</taxon>
        <taxon>Agaricomycetes</taxon>
        <taxon>Agaricomycetidae</taxon>
        <taxon>Agaricales</taxon>
        <taxon>Agaricineae</taxon>
        <taxon>Agaricaceae</taxon>
        <taxon>Macrolepiota</taxon>
    </lineage>
</organism>